<accession>A0A4C1X688</accession>
<dbReference type="AlphaFoldDB" id="A0A4C1X688"/>
<evidence type="ECO:0000313" key="3">
    <source>
        <dbReference type="Proteomes" id="UP000299102"/>
    </source>
</evidence>
<protein>
    <submittedName>
        <fullName evidence="2">Uncharacterized protein</fullName>
    </submittedName>
</protein>
<dbReference type="Proteomes" id="UP000299102">
    <property type="component" value="Unassembled WGS sequence"/>
</dbReference>
<reference evidence="2 3" key="1">
    <citation type="journal article" date="2019" name="Commun. Biol.">
        <title>The bagworm genome reveals a unique fibroin gene that provides high tensile strength.</title>
        <authorList>
            <person name="Kono N."/>
            <person name="Nakamura H."/>
            <person name="Ohtoshi R."/>
            <person name="Tomita M."/>
            <person name="Numata K."/>
            <person name="Arakawa K."/>
        </authorList>
    </citation>
    <scope>NUCLEOTIDE SEQUENCE [LARGE SCALE GENOMIC DNA]</scope>
</reference>
<dbReference type="EMBL" id="BGZK01000758">
    <property type="protein sequence ID" value="GBP59326.1"/>
    <property type="molecule type" value="Genomic_DNA"/>
</dbReference>
<proteinExistence type="predicted"/>
<evidence type="ECO:0000313" key="2">
    <source>
        <dbReference type="EMBL" id="GBP59326.1"/>
    </source>
</evidence>
<feature type="compositionally biased region" description="Basic and acidic residues" evidence="1">
    <location>
        <begin position="1"/>
        <end position="10"/>
    </location>
</feature>
<organism evidence="2 3">
    <name type="scientific">Eumeta variegata</name>
    <name type="common">Bagworm moth</name>
    <name type="synonym">Eumeta japonica</name>
    <dbReference type="NCBI Taxonomy" id="151549"/>
    <lineage>
        <taxon>Eukaryota</taxon>
        <taxon>Metazoa</taxon>
        <taxon>Ecdysozoa</taxon>
        <taxon>Arthropoda</taxon>
        <taxon>Hexapoda</taxon>
        <taxon>Insecta</taxon>
        <taxon>Pterygota</taxon>
        <taxon>Neoptera</taxon>
        <taxon>Endopterygota</taxon>
        <taxon>Lepidoptera</taxon>
        <taxon>Glossata</taxon>
        <taxon>Ditrysia</taxon>
        <taxon>Tineoidea</taxon>
        <taxon>Psychidae</taxon>
        <taxon>Oiketicinae</taxon>
        <taxon>Eumeta</taxon>
    </lineage>
</organism>
<gene>
    <name evidence="2" type="ORF">EVAR_40712_1</name>
</gene>
<name>A0A4C1X688_EUMVA</name>
<sequence length="203" mass="23427">MLINVKRNDINYRPLGQNRPRRPATDDRAGRAARPLDTLYNDQSGVTHFVEQHLYSRRHLFGNFMYTSRCDLPYKLNLFAYKQTSHIGDPHGAWARGRVSAPREHYFRRAACGHWKILRAILGRPTNAAASARRRRLRAARRLTAAAPVRDKVSASARYRRGHFLVRTGISYIDLVSPDRSEKGDHVRRYHGENNIVTVKNIE</sequence>
<evidence type="ECO:0000256" key="1">
    <source>
        <dbReference type="SAM" id="MobiDB-lite"/>
    </source>
</evidence>
<feature type="region of interest" description="Disordered" evidence="1">
    <location>
        <begin position="1"/>
        <end position="32"/>
    </location>
</feature>
<keyword evidence="3" id="KW-1185">Reference proteome</keyword>
<comment type="caution">
    <text evidence="2">The sequence shown here is derived from an EMBL/GenBank/DDBJ whole genome shotgun (WGS) entry which is preliminary data.</text>
</comment>